<dbReference type="EMBL" id="HBJA01112003">
    <property type="protein sequence ID" value="CAE0827390.1"/>
    <property type="molecule type" value="Transcribed_RNA"/>
</dbReference>
<organism evidence="1">
    <name type="scientific">Eutreptiella gymnastica</name>
    <dbReference type="NCBI Taxonomy" id="73025"/>
    <lineage>
        <taxon>Eukaryota</taxon>
        <taxon>Discoba</taxon>
        <taxon>Euglenozoa</taxon>
        <taxon>Euglenida</taxon>
        <taxon>Spirocuta</taxon>
        <taxon>Euglenophyceae</taxon>
        <taxon>Eutreptiales</taxon>
        <taxon>Eutreptiaceae</taxon>
        <taxon>Eutreptiella</taxon>
    </lineage>
</organism>
<sequence>MLHHKMMHRTTEPVDNVLQLSDIPPAQMWVPATHPRHNLSSSNSLCTTPEIKPAFNLKTPHFNNADTQTPHFWWVHIPNSRGHTQFVDRYRPPAESGLGKTTQWLHIPRRIRGRVR</sequence>
<evidence type="ECO:0000313" key="1">
    <source>
        <dbReference type="EMBL" id="CAE0827390.1"/>
    </source>
</evidence>
<protein>
    <submittedName>
        <fullName evidence="1">Uncharacterized protein</fullName>
    </submittedName>
</protein>
<reference evidence="1" key="1">
    <citation type="submission" date="2021-01" db="EMBL/GenBank/DDBJ databases">
        <authorList>
            <person name="Corre E."/>
            <person name="Pelletier E."/>
            <person name="Niang G."/>
            <person name="Scheremetjew M."/>
            <person name="Finn R."/>
            <person name="Kale V."/>
            <person name="Holt S."/>
            <person name="Cochrane G."/>
            <person name="Meng A."/>
            <person name="Brown T."/>
            <person name="Cohen L."/>
        </authorList>
    </citation>
    <scope>NUCLEOTIDE SEQUENCE</scope>
    <source>
        <strain evidence="1">CCMP1594</strain>
    </source>
</reference>
<dbReference type="AlphaFoldDB" id="A0A7S4G711"/>
<gene>
    <name evidence="1" type="ORF">EGYM00163_LOCUS38651</name>
</gene>
<name>A0A7S4G711_9EUGL</name>
<accession>A0A7S4G711</accession>
<proteinExistence type="predicted"/>